<dbReference type="Pfam" id="PF07690">
    <property type="entry name" value="MFS_1"/>
    <property type="match status" value="1"/>
</dbReference>
<evidence type="ECO:0000313" key="5">
    <source>
        <dbReference type="Proteomes" id="UP000186817"/>
    </source>
</evidence>
<evidence type="ECO:0000256" key="2">
    <source>
        <dbReference type="SAM" id="MobiDB-lite"/>
    </source>
</evidence>
<keyword evidence="3" id="KW-1133">Transmembrane helix</keyword>
<dbReference type="AlphaFoldDB" id="A0A1Q9D0R6"/>
<feature type="region of interest" description="Disordered" evidence="2">
    <location>
        <begin position="731"/>
        <end position="754"/>
    </location>
</feature>
<dbReference type="GO" id="GO:0022857">
    <property type="term" value="F:transmembrane transporter activity"/>
    <property type="evidence" value="ECO:0007669"/>
    <property type="project" value="InterPro"/>
</dbReference>
<feature type="coiled-coil region" evidence="1">
    <location>
        <begin position="78"/>
        <end position="170"/>
    </location>
</feature>
<feature type="transmembrane region" description="Helical" evidence="3">
    <location>
        <begin position="519"/>
        <end position="540"/>
    </location>
</feature>
<evidence type="ECO:0000313" key="4">
    <source>
        <dbReference type="EMBL" id="OLP88763.1"/>
    </source>
</evidence>
<dbReference type="EMBL" id="LSRX01000795">
    <property type="protein sequence ID" value="OLP88763.1"/>
    <property type="molecule type" value="Genomic_DNA"/>
</dbReference>
<dbReference type="InterPro" id="IPR036259">
    <property type="entry name" value="MFS_trans_sf"/>
</dbReference>
<keyword evidence="3" id="KW-0812">Transmembrane</keyword>
<proteinExistence type="predicted"/>
<organism evidence="4 5">
    <name type="scientific">Symbiodinium microadriaticum</name>
    <name type="common">Dinoflagellate</name>
    <name type="synonym">Zooxanthella microadriatica</name>
    <dbReference type="NCBI Taxonomy" id="2951"/>
    <lineage>
        <taxon>Eukaryota</taxon>
        <taxon>Sar</taxon>
        <taxon>Alveolata</taxon>
        <taxon>Dinophyceae</taxon>
        <taxon>Suessiales</taxon>
        <taxon>Symbiodiniaceae</taxon>
        <taxon>Symbiodinium</taxon>
    </lineage>
</organism>
<dbReference type="OrthoDB" id="418502at2759"/>
<dbReference type="CDD" id="cd06174">
    <property type="entry name" value="MFS"/>
    <property type="match status" value="1"/>
</dbReference>
<comment type="caution">
    <text evidence="4">The sequence shown here is derived from an EMBL/GenBank/DDBJ whole genome shotgun (WGS) entry which is preliminary data.</text>
</comment>
<evidence type="ECO:0000256" key="1">
    <source>
        <dbReference type="SAM" id="Coils"/>
    </source>
</evidence>
<feature type="transmembrane region" description="Helical" evidence="3">
    <location>
        <begin position="430"/>
        <end position="450"/>
    </location>
</feature>
<feature type="region of interest" description="Disordered" evidence="2">
    <location>
        <begin position="177"/>
        <end position="199"/>
    </location>
</feature>
<feature type="transmembrane region" description="Helical" evidence="3">
    <location>
        <begin position="226"/>
        <end position="247"/>
    </location>
</feature>
<feature type="transmembrane region" description="Helical" evidence="3">
    <location>
        <begin position="364"/>
        <end position="385"/>
    </location>
</feature>
<feature type="compositionally biased region" description="Polar residues" evidence="2">
    <location>
        <begin position="731"/>
        <end position="745"/>
    </location>
</feature>
<accession>A0A1Q9D0R6</accession>
<dbReference type="Proteomes" id="UP000186817">
    <property type="component" value="Unassembled WGS sequence"/>
</dbReference>
<feature type="transmembrane region" description="Helical" evidence="3">
    <location>
        <begin position="267"/>
        <end position="286"/>
    </location>
</feature>
<feature type="transmembrane region" description="Helical" evidence="3">
    <location>
        <begin position="495"/>
        <end position="513"/>
    </location>
</feature>
<keyword evidence="1" id="KW-0175">Coiled coil</keyword>
<sequence length="952" mass="106358">MALVPTESSFLSSLNVDRKRALDRQKKREELLVDTEGGTKILGLHQDLQALVDVLDERVESKLSANEKAYFVAYKSFMFTVQKEYKELKQKADEEETKTRRDAKIQSLEKELDWFMNEALRLDELVKKYKKELDKWKGKAEALEDDRQFLENQIKQAKRTNKSLRSAVEEGDEIFANISEAPGPDGKESPTKSDDGCRKAVSPEACRDADAHAAQFAAYTGMTPKWCYRLVLISLVLRVMGGCWVAFVALEYTRYYVLNDLTELDLLRVLTGSPQFAVQAFLFPFLGVLSDRVSRKKLILASSVAISASAWLMTVVPSVEVYIFTKVLALVSDVGGPIRDAMLRDIFSADEWELKHGGVTGLKARLAIVGQMGFALAMAVGMAIIKLGEVGIGLPNEYTVHKEHCGAHHCIQPGHFSWDGPWAIDGSLRLMMLMGSVALSLETVLVAVAFPETIKPELRTSTRKLVVENWRVIQPWNNLRVFATHELRLLMSIRTMGYVIAAGGGSVYMSFYQRFEFDTFTMMTHTVLAGAATWLTTLAVPKLVDCLGDMRGVWIPSIVLSMLYGVACGLIPAGHGYLVYVVWPLLGGPSFALTGFAPDLLAKLIPADVQGTFTTAKSFLFRLSQAIFMWPWNQLFMHTAHFAYPLDATALWVSLALGVPMLMLTCYACQHDPREAIKSGRALDAFMASDYAKSSWYKKNAAEEVFEQQASAAGGQQMEMLQYTATLSRQVSKQSKRSASATRNPTDVEHSHVPEELTHVHVLKRSCEQCHQERAQSSAYAALVSAEDGQQQQTAKPQDLPQDAETIQGPTFNGLSQELEEKYQTTVRRLKQQLQQEQKQAAKMRAIADRQFTEPSELEAFFLECVDQVKTEITERRKAALEQNKALRAGGEGKARGYPEALPPHLAKLAQTPTLDDFTVTDRRKVVELLLSSEHVLQFLYDKLFPPESSAQ</sequence>
<dbReference type="InterPro" id="IPR011701">
    <property type="entry name" value="MFS"/>
</dbReference>
<reference evidence="4 5" key="1">
    <citation type="submission" date="2016-02" db="EMBL/GenBank/DDBJ databases">
        <title>Genome analysis of coral dinoflagellate symbionts highlights evolutionary adaptations to a symbiotic lifestyle.</title>
        <authorList>
            <person name="Aranda M."/>
            <person name="Li Y."/>
            <person name="Liew Y.J."/>
            <person name="Baumgarten S."/>
            <person name="Simakov O."/>
            <person name="Wilson M."/>
            <person name="Piel J."/>
            <person name="Ashoor H."/>
            <person name="Bougouffa S."/>
            <person name="Bajic V.B."/>
            <person name="Ryu T."/>
            <person name="Ravasi T."/>
            <person name="Bayer T."/>
            <person name="Micklem G."/>
            <person name="Kim H."/>
            <person name="Bhak J."/>
            <person name="Lajeunesse T.C."/>
            <person name="Voolstra C.R."/>
        </authorList>
    </citation>
    <scope>NUCLEOTIDE SEQUENCE [LARGE SCALE GENOMIC DNA]</scope>
    <source>
        <strain evidence="4 5">CCMP2467</strain>
    </source>
</reference>
<keyword evidence="5" id="KW-1185">Reference proteome</keyword>
<name>A0A1Q9D0R6_SYMMI</name>
<gene>
    <name evidence="4" type="ORF">AK812_SmicGene29849</name>
</gene>
<dbReference type="PANTHER" id="PTHR40515:SF1">
    <property type="entry name" value="CILIA- AND FLAGELLA-ASSOCIATED PROTEIN 157"/>
    <property type="match status" value="1"/>
</dbReference>
<dbReference type="SUPFAM" id="SSF103473">
    <property type="entry name" value="MFS general substrate transporter"/>
    <property type="match status" value="1"/>
</dbReference>
<dbReference type="PANTHER" id="PTHR40515">
    <property type="entry name" value="CILIA- AND FLAGELLA-ASSOCIATED PROTEIN 157"/>
    <property type="match status" value="1"/>
</dbReference>
<dbReference type="Gene3D" id="1.20.1250.20">
    <property type="entry name" value="MFS general substrate transporter like domains"/>
    <property type="match status" value="1"/>
</dbReference>
<keyword evidence="3" id="KW-0472">Membrane</keyword>
<feature type="coiled-coil region" evidence="1">
    <location>
        <begin position="816"/>
        <end position="851"/>
    </location>
</feature>
<protein>
    <submittedName>
        <fullName evidence="4">Uncharacterized protein</fullName>
    </submittedName>
</protein>
<feature type="compositionally biased region" description="Basic and acidic residues" evidence="2">
    <location>
        <begin position="185"/>
        <end position="198"/>
    </location>
</feature>
<feature type="transmembrane region" description="Helical" evidence="3">
    <location>
        <begin position="552"/>
        <end position="572"/>
    </location>
</feature>
<feature type="region of interest" description="Disordered" evidence="2">
    <location>
        <begin position="783"/>
        <end position="814"/>
    </location>
</feature>
<evidence type="ECO:0000256" key="3">
    <source>
        <dbReference type="SAM" id="Phobius"/>
    </source>
</evidence>